<evidence type="ECO:0000256" key="1">
    <source>
        <dbReference type="SAM" id="MobiDB-lite"/>
    </source>
</evidence>
<reference evidence="3" key="1">
    <citation type="journal article" date="2023" name="Commun. Biol.">
        <title>Genome analysis of Parmales, the sister group of diatoms, reveals the evolutionary specialization of diatoms from phago-mixotrophs to photoautotrophs.</title>
        <authorList>
            <person name="Ban H."/>
            <person name="Sato S."/>
            <person name="Yoshikawa S."/>
            <person name="Yamada K."/>
            <person name="Nakamura Y."/>
            <person name="Ichinomiya M."/>
            <person name="Sato N."/>
            <person name="Blanc-Mathieu R."/>
            <person name="Endo H."/>
            <person name="Kuwata A."/>
            <person name="Ogata H."/>
        </authorList>
    </citation>
    <scope>NUCLEOTIDE SEQUENCE [LARGE SCALE GENOMIC DNA]</scope>
</reference>
<evidence type="ECO:0000313" key="2">
    <source>
        <dbReference type="EMBL" id="GMI38885.1"/>
    </source>
</evidence>
<dbReference type="InterPro" id="IPR036322">
    <property type="entry name" value="WD40_repeat_dom_sf"/>
</dbReference>
<comment type="caution">
    <text evidence="2">The sequence shown here is derived from an EMBL/GenBank/DDBJ whole genome shotgun (WGS) entry which is preliminary data.</text>
</comment>
<feature type="region of interest" description="Disordered" evidence="1">
    <location>
        <begin position="1"/>
        <end position="46"/>
    </location>
</feature>
<dbReference type="EMBL" id="BRYA01000093">
    <property type="protein sequence ID" value="GMI38885.1"/>
    <property type="molecule type" value="Genomic_DNA"/>
</dbReference>
<sequence length="681" mass="75642">MSRKIKQFYDEDDDYYDYNDYDDHDDYDDNNEELPPSLPPTPLEHKKPKFDVKLPLFKAFQEIVLSAKVGKCARTVSSSQKLFIEDLPSDALLLLSHFLPLSSLGSLCTSSKVFSSIYSLPALFVIGTELTHPDIANQAALHGVRHISPDSCFIPLKNPPEVLCKSVRKYAFEAANLHIPPATTFKLVASTFHGSLGPEGSKPLSQFSLDKVAPDRFSVFSCSSDFRSYSVGRFSKNQSVAVASFINLEHKNTSAMFFSHPNSLLFTSNHTHLKCESISSQTKRCITNTNLSHTMNYISSPSPSMLVCSNLNTTQNNSILLFPITAGSINEPTYTIPADKSMRIHTICSRGNVVVVGGANVVKIYDVRAKPTPRAEMKFDWSAMFTSQPSSMTIACGRAFFLNPAHGLFFSDRKIMNLNSYPSNSYDKKAISLQAKAVKIPAAPSAMCITSEHILHTSNSFNIYSFDIRKCNASFSETSLRTGDVGGGGGIVKLVGDDTKLACVTQRCSSSSFFQPPYHSSKCDIIPHLRGHFLSHENSDKAISWEEFKVPTRGNPNPANEVRDVELHENLLAVSLPSGVRVFDLSVLDPNKESFQVLHDHSQSCAEERHLKERKLVAAERSLASARRSDGDTGSDDAEDEVERRRAAVRARQQAKKLAQVERERGKKAKERERKQGHHHR</sequence>
<gene>
    <name evidence="2" type="ORF">TrCOL_g3909</name>
</gene>
<feature type="compositionally biased region" description="Basic and acidic residues" evidence="1">
    <location>
        <begin position="659"/>
        <end position="674"/>
    </location>
</feature>
<accession>A0A9W7G9K2</accession>
<evidence type="ECO:0008006" key="4">
    <source>
        <dbReference type="Google" id="ProtNLM"/>
    </source>
</evidence>
<name>A0A9W7G9K2_9STRA</name>
<protein>
    <recommendedName>
        <fullName evidence="4">F-box domain-containing protein</fullName>
    </recommendedName>
</protein>
<dbReference type="AlphaFoldDB" id="A0A9W7G9K2"/>
<feature type="region of interest" description="Disordered" evidence="1">
    <location>
        <begin position="622"/>
        <end position="681"/>
    </location>
</feature>
<dbReference type="Proteomes" id="UP001165065">
    <property type="component" value="Unassembled WGS sequence"/>
</dbReference>
<keyword evidence="3" id="KW-1185">Reference proteome</keyword>
<dbReference type="SUPFAM" id="SSF50978">
    <property type="entry name" value="WD40 repeat-like"/>
    <property type="match status" value="1"/>
</dbReference>
<evidence type="ECO:0000313" key="3">
    <source>
        <dbReference type="Proteomes" id="UP001165065"/>
    </source>
</evidence>
<feature type="compositionally biased region" description="Acidic residues" evidence="1">
    <location>
        <begin position="10"/>
        <end position="32"/>
    </location>
</feature>
<proteinExistence type="predicted"/>
<organism evidence="2 3">
    <name type="scientific">Triparma columacea</name>
    <dbReference type="NCBI Taxonomy" id="722753"/>
    <lineage>
        <taxon>Eukaryota</taxon>
        <taxon>Sar</taxon>
        <taxon>Stramenopiles</taxon>
        <taxon>Ochrophyta</taxon>
        <taxon>Bolidophyceae</taxon>
        <taxon>Parmales</taxon>
        <taxon>Triparmaceae</taxon>
        <taxon>Triparma</taxon>
    </lineage>
</organism>
<dbReference type="OrthoDB" id="10493294at2759"/>